<dbReference type="Proteomes" id="UP000582659">
    <property type="component" value="Unassembled WGS sequence"/>
</dbReference>
<feature type="compositionally biased region" description="Basic residues" evidence="1">
    <location>
        <begin position="208"/>
        <end position="218"/>
    </location>
</feature>
<dbReference type="EMBL" id="CAJFDI010000003">
    <property type="protein sequence ID" value="CAD5220331.1"/>
    <property type="molecule type" value="Genomic_DNA"/>
</dbReference>
<dbReference type="EMBL" id="CAJFCV020000003">
    <property type="protein sequence ID" value="CAG9106376.1"/>
    <property type="molecule type" value="Genomic_DNA"/>
</dbReference>
<feature type="compositionally biased region" description="Polar residues" evidence="1">
    <location>
        <begin position="15"/>
        <end position="31"/>
    </location>
</feature>
<gene>
    <name evidence="2" type="ORF">BXYJ_LOCUS6125</name>
</gene>
<feature type="compositionally biased region" description="Basic residues" evidence="1">
    <location>
        <begin position="77"/>
        <end position="100"/>
    </location>
</feature>
<feature type="compositionally biased region" description="Basic and acidic residues" evidence="1">
    <location>
        <begin position="186"/>
        <end position="198"/>
    </location>
</feature>
<feature type="region of interest" description="Disordered" evidence="1">
    <location>
        <begin position="186"/>
        <end position="248"/>
    </location>
</feature>
<feature type="region of interest" description="Disordered" evidence="1">
    <location>
        <begin position="1"/>
        <end position="145"/>
    </location>
</feature>
<name>A0A1I7RZH5_BURXY</name>
<evidence type="ECO:0000313" key="4">
    <source>
        <dbReference type="Proteomes" id="UP000659654"/>
    </source>
</evidence>
<keyword evidence="4" id="KW-1185">Reference proteome</keyword>
<feature type="compositionally biased region" description="Polar residues" evidence="1">
    <location>
        <begin position="51"/>
        <end position="60"/>
    </location>
</feature>
<reference evidence="2" key="2">
    <citation type="submission" date="2020-09" db="EMBL/GenBank/DDBJ databases">
        <authorList>
            <person name="Kikuchi T."/>
        </authorList>
    </citation>
    <scope>NUCLEOTIDE SEQUENCE</scope>
    <source>
        <strain evidence="2">Ka4C1</strain>
    </source>
</reference>
<dbReference type="Proteomes" id="UP000095284">
    <property type="component" value="Unplaced"/>
</dbReference>
<feature type="compositionally biased region" description="Basic and acidic residues" evidence="1">
    <location>
        <begin position="221"/>
        <end position="230"/>
    </location>
</feature>
<accession>A0A1I7RZH5</accession>
<dbReference type="WBParaSite" id="BXY_0614600.1">
    <property type="protein sequence ID" value="BXY_0614600.1"/>
    <property type="gene ID" value="BXY_0614600"/>
</dbReference>
<evidence type="ECO:0000313" key="2">
    <source>
        <dbReference type="EMBL" id="CAD5220331.1"/>
    </source>
</evidence>
<evidence type="ECO:0000313" key="3">
    <source>
        <dbReference type="Proteomes" id="UP000095284"/>
    </source>
</evidence>
<proteinExistence type="predicted"/>
<dbReference type="AlphaFoldDB" id="A0A1I7RZH5"/>
<reference evidence="5" key="1">
    <citation type="submission" date="2016-11" db="UniProtKB">
        <authorList>
            <consortium name="WormBaseParasite"/>
        </authorList>
    </citation>
    <scope>IDENTIFICATION</scope>
</reference>
<protein>
    <submittedName>
        <fullName evidence="2">(pine wood nematode) hypothetical protein</fullName>
    </submittedName>
</protein>
<sequence>MEPSGRVSRKMPNQKRAQNSVRGSQQPNSSRQKARNQGEKNRREYHPKVEPNSSNSNSDSGVMAWKPLATSSSSGPKRSKKSKKGKNLAGKGARRVKIAKRSSSSEEGSPEDETLESPTNSSSKAKRPIKKEEFRSSKKYQVDRVGDHKCKVRVKPLGKFAETRNIYIMQTGTGKGTKEFLHYTKNARSDDRNEKSSSSEKVTAPARFPKRPSKRNPPNRKSTEALDTTKKPPGPRLRSPTHHPTVPINSTLEKLSTVVNDHLPTMDPWEKAVYEKEKLIYAPWCRRTDFQCVPESLQNLGMAMNVTVNVCVRATNIRSTNPHIPIPCSEREG</sequence>
<evidence type="ECO:0000313" key="5">
    <source>
        <dbReference type="WBParaSite" id="BXY_0614600.1"/>
    </source>
</evidence>
<feature type="compositionally biased region" description="Basic and acidic residues" evidence="1">
    <location>
        <begin position="130"/>
        <end position="145"/>
    </location>
</feature>
<feature type="compositionally biased region" description="Basic and acidic residues" evidence="1">
    <location>
        <begin position="36"/>
        <end position="49"/>
    </location>
</feature>
<evidence type="ECO:0000256" key="1">
    <source>
        <dbReference type="SAM" id="MobiDB-lite"/>
    </source>
</evidence>
<organism evidence="3 5">
    <name type="scientific">Bursaphelenchus xylophilus</name>
    <name type="common">Pinewood nematode worm</name>
    <name type="synonym">Aphelenchoides xylophilus</name>
    <dbReference type="NCBI Taxonomy" id="6326"/>
    <lineage>
        <taxon>Eukaryota</taxon>
        <taxon>Metazoa</taxon>
        <taxon>Ecdysozoa</taxon>
        <taxon>Nematoda</taxon>
        <taxon>Chromadorea</taxon>
        <taxon>Rhabditida</taxon>
        <taxon>Tylenchina</taxon>
        <taxon>Tylenchomorpha</taxon>
        <taxon>Aphelenchoidea</taxon>
        <taxon>Aphelenchoididae</taxon>
        <taxon>Bursaphelenchus</taxon>
    </lineage>
</organism>
<dbReference type="Proteomes" id="UP000659654">
    <property type="component" value="Unassembled WGS sequence"/>
</dbReference>